<keyword evidence="13" id="KW-1185">Reference proteome</keyword>
<keyword evidence="5 8" id="KW-0012">Acyltransferase</keyword>
<evidence type="ECO:0000256" key="8">
    <source>
        <dbReference type="RuleBase" id="RU361137"/>
    </source>
</evidence>
<feature type="region of interest" description="Disordered" evidence="9">
    <location>
        <begin position="164"/>
        <end position="183"/>
    </location>
</feature>
<keyword evidence="12" id="KW-0670">Pyruvate</keyword>
<dbReference type="EMBL" id="FUHU01000036">
    <property type="protein sequence ID" value="SJM62521.1"/>
    <property type="molecule type" value="Genomic_DNA"/>
</dbReference>
<evidence type="ECO:0000313" key="12">
    <source>
        <dbReference type="EMBL" id="SJM62521.1"/>
    </source>
</evidence>
<dbReference type="Gene3D" id="4.10.320.10">
    <property type="entry name" value="E3-binding domain"/>
    <property type="match status" value="1"/>
</dbReference>
<feature type="compositionally biased region" description="Acidic residues" evidence="9">
    <location>
        <begin position="98"/>
        <end position="118"/>
    </location>
</feature>
<keyword evidence="4 8" id="KW-0450">Lipoyl</keyword>
<dbReference type="GeneID" id="303173230"/>
<dbReference type="InterPro" id="IPR000089">
    <property type="entry name" value="Biotin_lipoyl"/>
</dbReference>
<dbReference type="InterPro" id="IPR011053">
    <property type="entry name" value="Single_hybrid_motif"/>
</dbReference>
<dbReference type="Gene3D" id="3.30.559.10">
    <property type="entry name" value="Chloramphenicol acetyltransferase-like domain"/>
    <property type="match status" value="1"/>
</dbReference>
<accession>A0A1R4G316</accession>
<keyword evidence="3 8" id="KW-0808">Transferase</keyword>
<dbReference type="Proteomes" id="UP000195787">
    <property type="component" value="Unassembled WGS sequence"/>
</dbReference>
<protein>
    <recommendedName>
        <fullName evidence="8">Acetyltransferase component of pyruvate dehydrogenase complex</fullName>
        <ecNumber evidence="8">2.3.1.12</ecNumber>
    </recommendedName>
</protein>
<feature type="domain" description="Lipoyl-binding" evidence="10">
    <location>
        <begin position="2"/>
        <end position="77"/>
    </location>
</feature>
<dbReference type="InterPro" id="IPR004167">
    <property type="entry name" value="PSBD"/>
</dbReference>
<organism evidence="12 13">
    <name type="scientific">Agrococcus casei LMG 22410</name>
    <dbReference type="NCBI Taxonomy" id="1255656"/>
    <lineage>
        <taxon>Bacteria</taxon>
        <taxon>Bacillati</taxon>
        <taxon>Actinomycetota</taxon>
        <taxon>Actinomycetes</taxon>
        <taxon>Micrococcales</taxon>
        <taxon>Microbacteriaceae</taxon>
        <taxon>Agrococcus</taxon>
    </lineage>
</organism>
<evidence type="ECO:0000259" key="10">
    <source>
        <dbReference type="PROSITE" id="PS50968"/>
    </source>
</evidence>
<evidence type="ECO:0000256" key="2">
    <source>
        <dbReference type="ARBA" id="ARBA00011484"/>
    </source>
</evidence>
<dbReference type="NCBIfam" id="TIGR01349">
    <property type="entry name" value="PDHac_trf_mito"/>
    <property type="match status" value="1"/>
</dbReference>
<dbReference type="InterPro" id="IPR003016">
    <property type="entry name" value="2-oxoA_DH_lipoyl-BS"/>
</dbReference>
<dbReference type="Pfam" id="PF00364">
    <property type="entry name" value="Biotin_lipoyl"/>
    <property type="match status" value="1"/>
</dbReference>
<dbReference type="InterPro" id="IPR023213">
    <property type="entry name" value="CAT-like_dom_sf"/>
</dbReference>
<feature type="region of interest" description="Disordered" evidence="9">
    <location>
        <begin position="89"/>
        <end position="129"/>
    </location>
</feature>
<feature type="compositionally biased region" description="Low complexity" evidence="9">
    <location>
        <begin position="171"/>
        <end position="183"/>
    </location>
</feature>
<dbReference type="GO" id="GO:0006086">
    <property type="term" value="P:pyruvate decarboxylation to acetyl-CoA"/>
    <property type="evidence" value="ECO:0007669"/>
    <property type="project" value="InterPro"/>
</dbReference>
<comment type="subunit">
    <text evidence="2">Forms a 24-polypeptide structural core with octahedral symmetry.</text>
</comment>
<dbReference type="GO" id="GO:0045254">
    <property type="term" value="C:pyruvate dehydrogenase complex"/>
    <property type="evidence" value="ECO:0007669"/>
    <property type="project" value="UniProtKB-UniRule"/>
</dbReference>
<proteinExistence type="inferred from homology"/>
<evidence type="ECO:0000256" key="6">
    <source>
        <dbReference type="ARBA" id="ARBA00025211"/>
    </source>
</evidence>
<dbReference type="SUPFAM" id="SSF52777">
    <property type="entry name" value="CoA-dependent acyltransferases"/>
    <property type="match status" value="1"/>
</dbReference>
<dbReference type="PANTHER" id="PTHR23151:SF90">
    <property type="entry name" value="DIHYDROLIPOYLLYSINE-RESIDUE ACETYLTRANSFERASE COMPONENT OF PYRUVATE DEHYDROGENASE COMPLEX, MITOCHONDRIAL-RELATED"/>
    <property type="match status" value="1"/>
</dbReference>
<dbReference type="InterPro" id="IPR001078">
    <property type="entry name" value="2-oxoacid_DH_actylTfrase"/>
</dbReference>
<dbReference type="PANTHER" id="PTHR23151">
    <property type="entry name" value="DIHYDROLIPOAMIDE ACETYL/SUCCINYL-TRANSFERASE-RELATED"/>
    <property type="match status" value="1"/>
</dbReference>
<dbReference type="SUPFAM" id="SSF51230">
    <property type="entry name" value="Single hybrid motif"/>
    <property type="match status" value="1"/>
</dbReference>
<evidence type="ECO:0000256" key="4">
    <source>
        <dbReference type="ARBA" id="ARBA00022823"/>
    </source>
</evidence>
<dbReference type="GO" id="GO:0004742">
    <property type="term" value="F:dihydrolipoyllysine-residue acetyltransferase activity"/>
    <property type="evidence" value="ECO:0007669"/>
    <property type="project" value="UniProtKB-UniRule"/>
</dbReference>
<evidence type="ECO:0000256" key="1">
    <source>
        <dbReference type="ARBA" id="ARBA00007317"/>
    </source>
</evidence>
<dbReference type="Pfam" id="PF00198">
    <property type="entry name" value="2-oxoacid_dh"/>
    <property type="match status" value="1"/>
</dbReference>
<comment type="function">
    <text evidence="6">The pyruvate dehydrogenase complex catalyzes the overall conversion of pyruvate to acetyl-CoA and CO(2). It contains multiple copies of three enzymatic components: pyruvate dehydrogenase (E1), dihydrolipoamide acetyltransferase (E2) and lipoamide dehydrogenase (E3).</text>
</comment>
<sequence length="418" mass="43519">MSAVVKMPQLAAGEETATVQAWLVAAGDTVAEGQGIAEIETEKAVVDFEAESEGVFAGHLVEAGETVDVGTPIAVIAAEGEDLEAALAEHGGTAAAEAETEAAEAEPEADAEQEEAEPEESRPVEGARRFASPLARKLAKERGLELDDLVGSGPGGRIVRRDVDAHESAEPKPASTAEAAASVASAPASAGAAFEDVPHTRMRKAIARRLTESKGTVPHYYLSADVRMDALLELRKQANETSPVKISVNDFVIKAVAASLQDVPEANSIWTDDAVRKFSGVDISVAVSVPGGLVTPVLRSVHSKSLSTISVEMKDYALRAREGSLKQDELVGGSFSVSNLGMYGTREFSAIINPPQSGILAVGAASKRAVVDADGELGVATVMTVTLSADHRVLDGALAAEWLAAFVIRVERPVGLLV</sequence>
<reference evidence="12 13" key="1">
    <citation type="submission" date="2017-02" db="EMBL/GenBank/DDBJ databases">
        <authorList>
            <person name="Peterson S.W."/>
        </authorList>
    </citation>
    <scope>NUCLEOTIDE SEQUENCE [LARGE SCALE GENOMIC DNA]</scope>
    <source>
        <strain evidence="12 13">LMG 22410</strain>
    </source>
</reference>
<dbReference type="FunFam" id="3.30.559.10:FF:000003">
    <property type="entry name" value="Acetyltransferase component of pyruvate dehydrogenase complex"/>
    <property type="match status" value="1"/>
</dbReference>
<dbReference type="InterPro" id="IPR045257">
    <property type="entry name" value="E2/Pdx1"/>
</dbReference>
<evidence type="ECO:0000313" key="13">
    <source>
        <dbReference type="Proteomes" id="UP000195787"/>
    </source>
</evidence>
<dbReference type="OrthoDB" id="9805770at2"/>
<feature type="domain" description="Peripheral subunit-binding (PSBD)" evidence="11">
    <location>
        <begin position="130"/>
        <end position="167"/>
    </location>
</feature>
<feature type="compositionally biased region" description="Basic and acidic residues" evidence="9">
    <location>
        <begin position="119"/>
        <end position="128"/>
    </location>
</feature>
<dbReference type="PROSITE" id="PS50968">
    <property type="entry name" value="BIOTINYL_LIPOYL"/>
    <property type="match status" value="1"/>
</dbReference>
<dbReference type="CDD" id="cd06849">
    <property type="entry name" value="lipoyl_domain"/>
    <property type="match status" value="1"/>
</dbReference>
<dbReference type="InterPro" id="IPR006257">
    <property type="entry name" value="LAT1"/>
</dbReference>
<comment type="similarity">
    <text evidence="1 8">Belongs to the 2-oxoacid dehydrogenase family.</text>
</comment>
<evidence type="ECO:0000256" key="3">
    <source>
        <dbReference type="ARBA" id="ARBA00022679"/>
    </source>
</evidence>
<dbReference type="PROSITE" id="PS00189">
    <property type="entry name" value="LIPOYL"/>
    <property type="match status" value="1"/>
</dbReference>
<dbReference type="Pfam" id="PF02817">
    <property type="entry name" value="E3_binding"/>
    <property type="match status" value="1"/>
</dbReference>
<dbReference type="EC" id="2.3.1.12" evidence="8"/>
<dbReference type="RefSeq" id="WP_086992098.1">
    <property type="nucleotide sequence ID" value="NZ_FUHU01000036.1"/>
</dbReference>
<evidence type="ECO:0000256" key="9">
    <source>
        <dbReference type="SAM" id="MobiDB-lite"/>
    </source>
</evidence>
<dbReference type="InterPro" id="IPR036625">
    <property type="entry name" value="E3-bd_dom_sf"/>
</dbReference>
<dbReference type="PROSITE" id="PS51826">
    <property type="entry name" value="PSBD"/>
    <property type="match status" value="1"/>
</dbReference>
<dbReference type="AlphaFoldDB" id="A0A1R4G316"/>
<evidence type="ECO:0000256" key="7">
    <source>
        <dbReference type="ARBA" id="ARBA00048370"/>
    </source>
</evidence>
<evidence type="ECO:0000259" key="11">
    <source>
        <dbReference type="PROSITE" id="PS51826"/>
    </source>
</evidence>
<name>A0A1R4G316_9MICO</name>
<gene>
    <name evidence="12" type="ORF">CZ674_08385</name>
</gene>
<dbReference type="Gene3D" id="2.40.50.100">
    <property type="match status" value="1"/>
</dbReference>
<comment type="cofactor">
    <cofactor evidence="8">
        <name>(R)-lipoate</name>
        <dbReference type="ChEBI" id="CHEBI:83088"/>
    </cofactor>
    <text evidence="8">Binds 1 lipoyl cofactor covalently.</text>
</comment>
<evidence type="ECO:0000256" key="5">
    <source>
        <dbReference type="ARBA" id="ARBA00023315"/>
    </source>
</evidence>
<dbReference type="SUPFAM" id="SSF47005">
    <property type="entry name" value="Peripheral subunit-binding domain of 2-oxo acid dehydrogenase complex"/>
    <property type="match status" value="1"/>
</dbReference>
<comment type="catalytic activity">
    <reaction evidence="7 8">
        <text>N(6)-[(R)-dihydrolipoyl]-L-lysyl-[protein] + acetyl-CoA = N(6)-[(R)-S(8)-acetyldihydrolipoyl]-L-lysyl-[protein] + CoA</text>
        <dbReference type="Rhea" id="RHEA:17017"/>
        <dbReference type="Rhea" id="RHEA-COMP:10475"/>
        <dbReference type="Rhea" id="RHEA-COMP:10478"/>
        <dbReference type="ChEBI" id="CHEBI:57287"/>
        <dbReference type="ChEBI" id="CHEBI:57288"/>
        <dbReference type="ChEBI" id="CHEBI:83100"/>
        <dbReference type="ChEBI" id="CHEBI:83111"/>
        <dbReference type="EC" id="2.3.1.12"/>
    </reaction>
</comment>